<keyword evidence="12" id="KW-1185">Reference proteome</keyword>
<proteinExistence type="predicted"/>
<keyword evidence="7" id="KW-0325">Glycoprotein</keyword>
<evidence type="ECO:0000256" key="9">
    <source>
        <dbReference type="SAM" id="Phobius"/>
    </source>
</evidence>
<dbReference type="FunFam" id="1.20.58.1040:FF:000001">
    <property type="entry name" value="Glucan endo-1,3-beta-glucosidase 4"/>
    <property type="match status" value="1"/>
</dbReference>
<feature type="transmembrane region" description="Helical" evidence="9">
    <location>
        <begin position="68"/>
        <end position="86"/>
    </location>
</feature>
<keyword evidence="9" id="KW-0812">Transmembrane</keyword>
<organism evidence="11 12">
    <name type="scientific">Solanum stoloniferum</name>
    <dbReference type="NCBI Taxonomy" id="62892"/>
    <lineage>
        <taxon>Eukaryota</taxon>
        <taxon>Viridiplantae</taxon>
        <taxon>Streptophyta</taxon>
        <taxon>Embryophyta</taxon>
        <taxon>Tracheophyta</taxon>
        <taxon>Spermatophyta</taxon>
        <taxon>Magnoliopsida</taxon>
        <taxon>eudicotyledons</taxon>
        <taxon>Gunneridae</taxon>
        <taxon>Pentapetalae</taxon>
        <taxon>asterids</taxon>
        <taxon>lamiids</taxon>
        <taxon>Solanales</taxon>
        <taxon>Solanaceae</taxon>
        <taxon>Solanoideae</taxon>
        <taxon>Solaneae</taxon>
        <taxon>Solanum</taxon>
    </lineage>
</organism>
<keyword evidence="4" id="KW-0732">Signal</keyword>
<dbReference type="PANTHER" id="PTHR31044">
    <property type="entry name" value="BETA-1,3 GLUCANASE"/>
    <property type="match status" value="1"/>
</dbReference>
<evidence type="ECO:0000313" key="11">
    <source>
        <dbReference type="EMBL" id="KAL3343114.1"/>
    </source>
</evidence>
<feature type="transmembrane region" description="Helical" evidence="9">
    <location>
        <begin position="40"/>
        <end position="61"/>
    </location>
</feature>
<dbReference type="Proteomes" id="UP001627284">
    <property type="component" value="Unassembled WGS sequence"/>
</dbReference>
<dbReference type="SMART" id="SM00768">
    <property type="entry name" value="X8"/>
    <property type="match status" value="1"/>
</dbReference>
<evidence type="ECO:0000313" key="12">
    <source>
        <dbReference type="Proteomes" id="UP001627284"/>
    </source>
</evidence>
<evidence type="ECO:0000256" key="4">
    <source>
        <dbReference type="ARBA" id="ARBA00022729"/>
    </source>
</evidence>
<evidence type="ECO:0000256" key="1">
    <source>
        <dbReference type="ARBA" id="ARBA00004609"/>
    </source>
</evidence>
<dbReference type="AlphaFoldDB" id="A0ABD2SGX7"/>
<dbReference type="Pfam" id="PF07983">
    <property type="entry name" value="X8"/>
    <property type="match status" value="1"/>
</dbReference>
<accession>A0ABD2SGX7</accession>
<name>A0ABD2SGX7_9SOLN</name>
<sequence length="246" mass="25877">SLLSLYHLCCIFVCENPVTLPNTESIPQYLLFHTHTTYNVHYWIFFIFSPSAPIFIPSLCYPHLIMSAFVFALLILAMAGHSTAAWCACKGLSDAVLQKTLDYACGAGADCTPVHTNGPCFNPNTVRAHCNFAVNSYFQRKGQAAGSCDFSGTATVTATDPSTAGCVYPATASGTIPTTTGSTTTTNTGGSPYVTNPGVLGGVNNGLGPSGAGMNTDISHGGISLQQGKLFYFMTITIIISSLALF</sequence>
<keyword evidence="6" id="KW-1015">Disulfide bond</keyword>
<dbReference type="EMBL" id="JBJKTR010000015">
    <property type="protein sequence ID" value="KAL3343114.1"/>
    <property type="molecule type" value="Genomic_DNA"/>
</dbReference>
<evidence type="ECO:0000259" key="10">
    <source>
        <dbReference type="SMART" id="SM00768"/>
    </source>
</evidence>
<evidence type="ECO:0000256" key="3">
    <source>
        <dbReference type="ARBA" id="ARBA00022622"/>
    </source>
</evidence>
<evidence type="ECO:0000256" key="5">
    <source>
        <dbReference type="ARBA" id="ARBA00023136"/>
    </source>
</evidence>
<dbReference type="GO" id="GO:0005886">
    <property type="term" value="C:plasma membrane"/>
    <property type="evidence" value="ECO:0007669"/>
    <property type="project" value="UniProtKB-SubCell"/>
</dbReference>
<dbReference type="GO" id="GO:0098552">
    <property type="term" value="C:side of membrane"/>
    <property type="evidence" value="ECO:0007669"/>
    <property type="project" value="UniProtKB-KW"/>
</dbReference>
<keyword evidence="9" id="KW-1133">Transmembrane helix</keyword>
<keyword evidence="5 9" id="KW-0472">Membrane</keyword>
<keyword evidence="2" id="KW-1003">Cell membrane</keyword>
<reference evidence="11 12" key="1">
    <citation type="submission" date="2024-05" db="EMBL/GenBank/DDBJ databases">
        <title>De novo assembly of an allotetraploid wild potato.</title>
        <authorList>
            <person name="Hosaka A.J."/>
        </authorList>
    </citation>
    <scope>NUCLEOTIDE SEQUENCE [LARGE SCALE GENOMIC DNA]</scope>
    <source>
        <tissue evidence="11">Young leaves</tissue>
    </source>
</reference>
<evidence type="ECO:0000256" key="7">
    <source>
        <dbReference type="ARBA" id="ARBA00023180"/>
    </source>
</evidence>
<dbReference type="InterPro" id="IPR012946">
    <property type="entry name" value="X8"/>
</dbReference>
<comment type="caution">
    <text evidence="11">The sequence shown here is derived from an EMBL/GenBank/DDBJ whole genome shotgun (WGS) entry which is preliminary data.</text>
</comment>
<dbReference type="Gene3D" id="1.20.58.1040">
    <property type="match status" value="1"/>
</dbReference>
<dbReference type="InterPro" id="IPR044788">
    <property type="entry name" value="X8_dom_prot"/>
</dbReference>
<keyword evidence="8" id="KW-0449">Lipoprotein</keyword>
<comment type="subcellular location">
    <subcellularLocation>
        <location evidence="1">Cell membrane</location>
        <topology evidence="1">Lipid-anchor</topology>
        <topology evidence="1">GPI-anchor</topology>
    </subcellularLocation>
</comment>
<evidence type="ECO:0000256" key="2">
    <source>
        <dbReference type="ARBA" id="ARBA00022475"/>
    </source>
</evidence>
<keyword evidence="3" id="KW-0336">GPI-anchor</keyword>
<feature type="non-terminal residue" evidence="11">
    <location>
        <position position="1"/>
    </location>
</feature>
<feature type="domain" description="X8" evidence="10">
    <location>
        <begin position="85"/>
        <end position="168"/>
    </location>
</feature>
<evidence type="ECO:0000256" key="8">
    <source>
        <dbReference type="ARBA" id="ARBA00023288"/>
    </source>
</evidence>
<gene>
    <name evidence="11" type="ORF">AABB24_026931</name>
</gene>
<evidence type="ECO:0000256" key="6">
    <source>
        <dbReference type="ARBA" id="ARBA00023157"/>
    </source>
</evidence>
<protein>
    <recommendedName>
        <fullName evidence="10">X8 domain-containing protein</fullName>
    </recommendedName>
</protein>
<dbReference type="GO" id="GO:0009506">
    <property type="term" value="C:plasmodesma"/>
    <property type="evidence" value="ECO:0007669"/>
    <property type="project" value="UniProtKB-ARBA"/>
</dbReference>
<dbReference type="PANTHER" id="PTHR31044:SF25">
    <property type="entry name" value="PLASMODESMATA CALLOSE-BINDING PROTEIN 3"/>
    <property type="match status" value="1"/>
</dbReference>